<evidence type="ECO:0000256" key="2">
    <source>
        <dbReference type="ARBA" id="ARBA00022729"/>
    </source>
</evidence>
<gene>
    <name evidence="6" type="ORF">J421_0215</name>
</gene>
<dbReference type="CDD" id="cd11614">
    <property type="entry name" value="SAF_CpaB_FlgA_like"/>
    <property type="match status" value="1"/>
</dbReference>
<dbReference type="InterPro" id="IPR013974">
    <property type="entry name" value="SAF"/>
</dbReference>
<evidence type="ECO:0000313" key="7">
    <source>
        <dbReference type="Proteomes" id="UP000019151"/>
    </source>
</evidence>
<dbReference type="Gene3D" id="2.30.30.760">
    <property type="match status" value="1"/>
</dbReference>
<proteinExistence type="inferred from homology"/>
<evidence type="ECO:0000256" key="3">
    <source>
        <dbReference type="ARBA" id="ARBA00022764"/>
    </source>
</evidence>
<feature type="signal peptide" evidence="4">
    <location>
        <begin position="1"/>
        <end position="17"/>
    </location>
</feature>
<comment type="function">
    <text evidence="4">Involved in the assembly process of the P-ring formation. It may associate with FlgF on the rod constituting a structure essential for the P-ring assembly or may act as a modulator protein for the P-ring assembly.</text>
</comment>
<dbReference type="HOGENOM" id="CLU_1813014_0_0_0"/>
<evidence type="ECO:0000256" key="4">
    <source>
        <dbReference type="RuleBase" id="RU362063"/>
    </source>
</evidence>
<keyword evidence="2 4" id="KW-0732">Signal</keyword>
<dbReference type="Proteomes" id="UP000019151">
    <property type="component" value="Chromosome"/>
</dbReference>
<dbReference type="STRING" id="861299.J421_0215"/>
<keyword evidence="6" id="KW-0282">Flagellum</keyword>
<dbReference type="GO" id="GO:0044780">
    <property type="term" value="P:bacterial-type flagellum assembly"/>
    <property type="evidence" value="ECO:0007669"/>
    <property type="project" value="InterPro"/>
</dbReference>
<dbReference type="Pfam" id="PF13144">
    <property type="entry name" value="ChapFlgA"/>
    <property type="match status" value="1"/>
</dbReference>
<dbReference type="InParanoid" id="W0RBC9"/>
<accession>W0RBC9</accession>
<feature type="chain" id="PRO_5005149477" description="Flagella basal body P-ring formation protein FlgA" evidence="4">
    <location>
        <begin position="18"/>
        <end position="142"/>
    </location>
</feature>
<dbReference type="eggNOG" id="COG1261">
    <property type="taxonomic scope" value="Bacteria"/>
</dbReference>
<dbReference type="NCBIfam" id="TIGR03170">
    <property type="entry name" value="flgA_cterm"/>
    <property type="match status" value="1"/>
</dbReference>
<evidence type="ECO:0000259" key="5">
    <source>
        <dbReference type="SMART" id="SM00858"/>
    </source>
</evidence>
<feature type="domain" description="SAF" evidence="5">
    <location>
        <begin position="22"/>
        <end position="81"/>
    </location>
</feature>
<dbReference type="PANTHER" id="PTHR36307">
    <property type="entry name" value="FLAGELLA BASAL BODY P-RING FORMATION PROTEIN FLGA"/>
    <property type="match status" value="1"/>
</dbReference>
<reference evidence="6 7" key="1">
    <citation type="journal article" date="2014" name="Genome Announc.">
        <title>Genome Sequence and Methylome of Soil Bacterium Gemmatirosa kalamazoonensis KBS708T, a Member of the Rarely Cultivated Gemmatimonadetes Phylum.</title>
        <authorList>
            <person name="Debruyn J.M."/>
            <person name="Radosevich M."/>
            <person name="Wommack K.E."/>
            <person name="Polson S.W."/>
            <person name="Hauser L.J."/>
            <person name="Fawaz M.N."/>
            <person name="Korlach J."/>
            <person name="Tsai Y.C."/>
        </authorList>
    </citation>
    <scope>NUCLEOTIDE SEQUENCE [LARGE SCALE GENOMIC DNA]</scope>
    <source>
        <strain evidence="6 7">KBS708</strain>
    </source>
</reference>
<organism evidence="6 7">
    <name type="scientific">Gemmatirosa kalamazoonensis</name>
    <dbReference type="NCBI Taxonomy" id="861299"/>
    <lineage>
        <taxon>Bacteria</taxon>
        <taxon>Pseudomonadati</taxon>
        <taxon>Gemmatimonadota</taxon>
        <taxon>Gemmatimonadia</taxon>
        <taxon>Gemmatimonadales</taxon>
        <taxon>Gemmatimonadaceae</taxon>
        <taxon>Gemmatirosa</taxon>
    </lineage>
</organism>
<evidence type="ECO:0000313" key="6">
    <source>
        <dbReference type="EMBL" id="AHG87752.1"/>
    </source>
</evidence>
<dbReference type="RefSeq" id="WP_025409308.1">
    <property type="nucleotide sequence ID" value="NZ_CP007128.1"/>
</dbReference>
<keyword evidence="6" id="KW-0969">Cilium</keyword>
<dbReference type="GO" id="GO:0042597">
    <property type="term" value="C:periplasmic space"/>
    <property type="evidence" value="ECO:0007669"/>
    <property type="project" value="UniProtKB-SubCell"/>
</dbReference>
<keyword evidence="3 4" id="KW-0574">Periplasm</keyword>
<dbReference type="EMBL" id="CP007128">
    <property type="protein sequence ID" value="AHG87752.1"/>
    <property type="molecule type" value="Genomic_DNA"/>
</dbReference>
<dbReference type="Gene3D" id="3.90.1210.10">
    <property type="entry name" value="Antifreeze-like/N-acetylneuraminic acid synthase C-terminal domain"/>
    <property type="match status" value="1"/>
</dbReference>
<protein>
    <recommendedName>
        <fullName evidence="4">Flagella basal body P-ring formation protein FlgA</fullName>
    </recommendedName>
</protein>
<keyword evidence="7" id="KW-1185">Reference proteome</keyword>
<sequence>MLLALLLLVALGTPLAAQPKASCTPVAARALVRGQTLTADDISMVDAKGGSALCALRSALVGSQTRRMIAAGEPLREPAVAPPNVVAANTPVAVVYRDTGIEVRLKGVAQNAAPLGGRVTVHVDVRRRLDGIVVAPGVVEVK</sequence>
<dbReference type="SMART" id="SM00858">
    <property type="entry name" value="SAF"/>
    <property type="match status" value="1"/>
</dbReference>
<dbReference type="PANTHER" id="PTHR36307:SF1">
    <property type="entry name" value="FLAGELLA BASAL BODY P-RING FORMATION PROTEIN FLGA"/>
    <property type="match status" value="1"/>
</dbReference>
<name>W0RBC9_9BACT</name>
<comment type="subcellular location">
    <subcellularLocation>
        <location evidence="1 4">Periplasm</location>
    </subcellularLocation>
</comment>
<keyword evidence="6" id="KW-0966">Cell projection</keyword>
<dbReference type="AlphaFoldDB" id="W0RBC9"/>
<dbReference type="InterPro" id="IPR039246">
    <property type="entry name" value="Flagellar_FlgA"/>
</dbReference>
<evidence type="ECO:0000256" key="1">
    <source>
        <dbReference type="ARBA" id="ARBA00004418"/>
    </source>
</evidence>
<dbReference type="InterPro" id="IPR017585">
    <property type="entry name" value="SAF_FlgA"/>
</dbReference>
<dbReference type="KEGG" id="gba:J421_0215"/>
<keyword evidence="4" id="KW-1005">Bacterial flagellum biogenesis</keyword>
<comment type="similarity">
    <text evidence="4">Belongs to the FlgA family.</text>
</comment>